<dbReference type="EMBL" id="FNYA01000004">
    <property type="protein sequence ID" value="SEI92940.1"/>
    <property type="molecule type" value="Genomic_DNA"/>
</dbReference>
<organism evidence="1 2">
    <name type="scientific">Flavobacterium terrigena</name>
    <dbReference type="NCBI Taxonomy" id="402734"/>
    <lineage>
        <taxon>Bacteria</taxon>
        <taxon>Pseudomonadati</taxon>
        <taxon>Bacteroidota</taxon>
        <taxon>Flavobacteriia</taxon>
        <taxon>Flavobacteriales</taxon>
        <taxon>Flavobacteriaceae</taxon>
        <taxon>Flavobacterium</taxon>
    </lineage>
</organism>
<evidence type="ECO:0000313" key="1">
    <source>
        <dbReference type="EMBL" id="SEI92940.1"/>
    </source>
</evidence>
<name>A0A1H6UX84_9FLAO</name>
<dbReference type="AlphaFoldDB" id="A0A1H6UX84"/>
<proteinExistence type="predicted"/>
<dbReference type="Proteomes" id="UP000199702">
    <property type="component" value="Unassembled WGS sequence"/>
</dbReference>
<keyword evidence="2" id="KW-1185">Reference proteome</keyword>
<sequence>MENFKNLKGTKILTVNELKSINGGRVWTVTCNDGTQYCPNPNGTTQQQLVDMCYGHGGFKRQSLED</sequence>
<protein>
    <submittedName>
        <fullName evidence="1">Bacteriocin-type signal sequence-containing protein</fullName>
    </submittedName>
</protein>
<evidence type="ECO:0000313" key="2">
    <source>
        <dbReference type="Proteomes" id="UP000199702"/>
    </source>
</evidence>
<dbReference type="RefSeq" id="WP_091312337.1">
    <property type="nucleotide sequence ID" value="NZ_CBCSJU010000004.1"/>
</dbReference>
<gene>
    <name evidence="1" type="ORF">SAMN05660918_1951</name>
</gene>
<dbReference type="STRING" id="402734.SAMN05660918_1951"/>
<accession>A0A1H6UX84</accession>
<reference evidence="2" key="1">
    <citation type="submission" date="2016-10" db="EMBL/GenBank/DDBJ databases">
        <authorList>
            <person name="Varghese N."/>
            <person name="Submissions S."/>
        </authorList>
    </citation>
    <scope>NUCLEOTIDE SEQUENCE [LARGE SCALE GENOMIC DNA]</scope>
    <source>
        <strain evidence="2">DSM 17934</strain>
    </source>
</reference>
<dbReference type="OrthoDB" id="1372280at2"/>